<dbReference type="GO" id="GO:0005789">
    <property type="term" value="C:endoplasmic reticulum membrane"/>
    <property type="evidence" value="ECO:0007669"/>
    <property type="project" value="UniProtKB-SubCell"/>
</dbReference>
<dbReference type="PANTHER" id="PTHR12313">
    <property type="entry name" value="E3 UBIQUITIN-PROTEIN LIGASE RNF5-RELATED"/>
    <property type="match status" value="1"/>
</dbReference>
<evidence type="ECO:0000256" key="6">
    <source>
        <dbReference type="RuleBase" id="RU369090"/>
    </source>
</evidence>
<feature type="compositionally biased region" description="Basic and acidic residues" evidence="7">
    <location>
        <begin position="396"/>
        <end position="407"/>
    </location>
</feature>
<dbReference type="SMART" id="SM00184">
    <property type="entry name" value="RING"/>
    <property type="match status" value="1"/>
</dbReference>
<evidence type="ECO:0000256" key="2">
    <source>
        <dbReference type="ARBA" id="ARBA00004906"/>
    </source>
</evidence>
<feature type="region of interest" description="Disordered" evidence="7">
    <location>
        <begin position="384"/>
        <end position="414"/>
    </location>
</feature>
<comment type="function">
    <text evidence="6">E3 ubiquitin-protein ligase.</text>
</comment>
<dbReference type="InterPro" id="IPR013083">
    <property type="entry name" value="Znf_RING/FYVE/PHD"/>
</dbReference>
<gene>
    <name evidence="9" type="ORF">LLUT_LOCUS34217</name>
</gene>
<dbReference type="InterPro" id="IPR045103">
    <property type="entry name" value="RNF5/RNF185-like"/>
</dbReference>
<dbReference type="PROSITE" id="PS50089">
    <property type="entry name" value="ZF_RING_2"/>
    <property type="match status" value="1"/>
</dbReference>
<keyword evidence="10" id="KW-1185">Reference proteome</keyword>
<dbReference type="Gene3D" id="3.30.40.10">
    <property type="entry name" value="Zinc/RING finger domain, C3HC4 (zinc finger)"/>
    <property type="match status" value="1"/>
</dbReference>
<sequence>MMELDLNREPLDTISMTSEIELDSILDELESDNGPIYDRIRHLEAVTSRARERHRWPPVHNPIQITNFTADARTTADDVQDEEGREENQEVEEGIIESAKGHEGKGAYLVAKALGVEKDVADGRTGNYFDCNICLDTARDPVVTCCGHMFCWACFYQLSYAYPNAKECPVCKGEVTDNGIIPIYGNASDGRHSELELTENGLRVPPRPRAPRVESVRQRLISQGAPPSIIRNVQRYNNFIGGLGERVMSGLNNPTGRNNALPAQPRLHTFNTQHTHPHAISRLLMQGVSLEYALNSALNTADRIVDDLESYIHGHRTGRSTQLGPGALNRGSNFSVPATSLPGFRAQIATAANVTAAASLLNRSNDTTAVIGAGVQAINGSLQIRSSDPSSSYSRRRTDASRQDSSERRRRRLR</sequence>
<evidence type="ECO:0000256" key="7">
    <source>
        <dbReference type="SAM" id="MobiDB-lite"/>
    </source>
</evidence>
<evidence type="ECO:0000259" key="8">
    <source>
        <dbReference type="PROSITE" id="PS50089"/>
    </source>
</evidence>
<comment type="caution">
    <text evidence="9">The sequence shown here is derived from an EMBL/GenBank/DDBJ whole genome shotgun (WGS) entry which is preliminary data.</text>
</comment>
<keyword evidence="6" id="KW-0862">Zinc</keyword>
<comment type="catalytic activity">
    <reaction evidence="1 6">
        <text>S-ubiquitinyl-[E2 ubiquitin-conjugating enzyme]-L-cysteine + [acceptor protein]-L-lysine = [E2 ubiquitin-conjugating enzyme]-L-cysteine + N(6)-ubiquitinyl-[acceptor protein]-L-lysine.</text>
        <dbReference type="EC" id="2.3.2.27"/>
    </reaction>
</comment>
<name>A0AAV1YGK5_LUPLU</name>
<keyword evidence="5 6" id="KW-0863">Zinc-finger</keyword>
<protein>
    <recommendedName>
        <fullName evidence="6">E3 ubiquitin-protein ligase RMA</fullName>
        <ecNumber evidence="6">2.3.2.27</ecNumber>
    </recommendedName>
    <alternativeName>
        <fullName evidence="6">Protein RING membrane-anchor</fullName>
    </alternativeName>
    <alternativeName>
        <fullName evidence="6">RING-type E3 ubiquitin transferase RMA</fullName>
    </alternativeName>
</protein>
<dbReference type="EMBL" id="CAXHTB010000025">
    <property type="protein sequence ID" value="CAL0333157.1"/>
    <property type="molecule type" value="Genomic_DNA"/>
</dbReference>
<dbReference type="SUPFAM" id="SSF57850">
    <property type="entry name" value="RING/U-box"/>
    <property type="match status" value="1"/>
</dbReference>
<comment type="subcellular location">
    <subcellularLocation>
        <location evidence="6">Endoplasmic reticulum membrane</location>
        <topology evidence="6">Single-pass type IV membrane protein</topology>
    </subcellularLocation>
</comment>
<evidence type="ECO:0000256" key="1">
    <source>
        <dbReference type="ARBA" id="ARBA00000900"/>
    </source>
</evidence>
<dbReference type="AlphaFoldDB" id="A0AAV1YGK5"/>
<evidence type="ECO:0000256" key="3">
    <source>
        <dbReference type="ARBA" id="ARBA00022679"/>
    </source>
</evidence>
<dbReference type="GO" id="GO:0006511">
    <property type="term" value="P:ubiquitin-dependent protein catabolic process"/>
    <property type="evidence" value="ECO:0007669"/>
    <property type="project" value="UniProtKB-UniRule"/>
</dbReference>
<comment type="pathway">
    <text evidence="2 6">Protein modification; protein ubiquitination.</text>
</comment>
<evidence type="ECO:0000313" key="10">
    <source>
        <dbReference type="Proteomes" id="UP001497480"/>
    </source>
</evidence>
<dbReference type="InterPro" id="IPR001841">
    <property type="entry name" value="Znf_RING"/>
</dbReference>
<dbReference type="EC" id="2.3.2.27" evidence="6"/>
<dbReference type="GO" id="GO:0008270">
    <property type="term" value="F:zinc ion binding"/>
    <property type="evidence" value="ECO:0007669"/>
    <property type="project" value="UniProtKB-KW"/>
</dbReference>
<organism evidence="9 10">
    <name type="scientific">Lupinus luteus</name>
    <name type="common">European yellow lupine</name>
    <dbReference type="NCBI Taxonomy" id="3873"/>
    <lineage>
        <taxon>Eukaryota</taxon>
        <taxon>Viridiplantae</taxon>
        <taxon>Streptophyta</taxon>
        <taxon>Embryophyta</taxon>
        <taxon>Tracheophyta</taxon>
        <taxon>Spermatophyta</taxon>
        <taxon>Magnoliopsida</taxon>
        <taxon>eudicotyledons</taxon>
        <taxon>Gunneridae</taxon>
        <taxon>Pentapetalae</taxon>
        <taxon>rosids</taxon>
        <taxon>fabids</taxon>
        <taxon>Fabales</taxon>
        <taxon>Fabaceae</taxon>
        <taxon>Papilionoideae</taxon>
        <taxon>50 kb inversion clade</taxon>
        <taxon>genistoids sensu lato</taxon>
        <taxon>core genistoids</taxon>
        <taxon>Genisteae</taxon>
        <taxon>Lupinus</taxon>
    </lineage>
</organism>
<keyword evidence="6" id="KW-0256">Endoplasmic reticulum</keyword>
<keyword evidence="6" id="KW-0479">Metal-binding</keyword>
<feature type="domain" description="RING-type" evidence="8">
    <location>
        <begin position="131"/>
        <end position="172"/>
    </location>
</feature>
<proteinExistence type="predicted"/>
<evidence type="ECO:0000313" key="9">
    <source>
        <dbReference type="EMBL" id="CAL0333157.1"/>
    </source>
</evidence>
<accession>A0AAV1YGK5</accession>
<reference evidence="9 10" key="1">
    <citation type="submission" date="2024-03" db="EMBL/GenBank/DDBJ databases">
        <authorList>
            <person name="Martinez-Hernandez J."/>
        </authorList>
    </citation>
    <scope>NUCLEOTIDE SEQUENCE [LARGE SCALE GENOMIC DNA]</scope>
</reference>
<dbReference type="Proteomes" id="UP001497480">
    <property type="component" value="Unassembled WGS sequence"/>
</dbReference>
<comment type="domain">
    <text evidence="6">The RING-type zinc finger domain is responsible for E3 ligase activity.</text>
</comment>
<keyword evidence="4 6" id="KW-0833">Ubl conjugation pathway</keyword>
<keyword evidence="3 6" id="KW-0808">Transferase</keyword>
<evidence type="ECO:0000256" key="5">
    <source>
        <dbReference type="PROSITE-ProRule" id="PRU00175"/>
    </source>
</evidence>
<dbReference type="GO" id="GO:0061630">
    <property type="term" value="F:ubiquitin protein ligase activity"/>
    <property type="evidence" value="ECO:0007669"/>
    <property type="project" value="UniProtKB-UniRule"/>
</dbReference>
<dbReference type="Pfam" id="PF13920">
    <property type="entry name" value="zf-C3HC4_3"/>
    <property type="match status" value="1"/>
</dbReference>
<evidence type="ECO:0000256" key="4">
    <source>
        <dbReference type="ARBA" id="ARBA00022786"/>
    </source>
</evidence>